<organism evidence="2 3">
    <name type="scientific">Paragemmobacter straminiformis</name>
    <dbReference type="NCBI Taxonomy" id="2045119"/>
    <lineage>
        <taxon>Bacteria</taxon>
        <taxon>Pseudomonadati</taxon>
        <taxon>Pseudomonadota</taxon>
        <taxon>Alphaproteobacteria</taxon>
        <taxon>Rhodobacterales</taxon>
        <taxon>Paracoccaceae</taxon>
        <taxon>Paragemmobacter</taxon>
    </lineage>
</organism>
<gene>
    <name evidence="2" type="ORF">H7F16_02620</name>
</gene>
<sequence length="103" mass="11797">MAHNYEAQRRETFASFKGVQGLPATSVIDFVFFLEETDANWAAFEKDLRARGFKTKRESDGETLIASFGPIPVTPEAIWEKERLSTELALKYDFYPDGWELAE</sequence>
<reference evidence="2 3" key="1">
    <citation type="journal article" date="2017" name="Int. J. Syst. Evol. Microbiol.">
        <title>Gemmobacter straminiformis sp. nov., isolated from an artificial fountain.</title>
        <authorList>
            <person name="Kang J.Y."/>
            <person name="Kim M.J."/>
            <person name="Chun J."/>
            <person name="Son K.P."/>
            <person name="Jahng K.Y."/>
        </authorList>
    </citation>
    <scope>NUCLEOTIDE SEQUENCE [LARGE SCALE GENOMIC DNA]</scope>
    <source>
        <strain evidence="2 3">CAM-8</strain>
    </source>
</reference>
<dbReference type="Proteomes" id="UP000555411">
    <property type="component" value="Unassembled WGS sequence"/>
</dbReference>
<comment type="caution">
    <text evidence="2">The sequence shown here is derived from an EMBL/GenBank/DDBJ whole genome shotgun (WGS) entry which is preliminary data.</text>
</comment>
<dbReference type="AlphaFoldDB" id="A0A842I272"/>
<evidence type="ECO:0000313" key="2">
    <source>
        <dbReference type="EMBL" id="MBC2834382.1"/>
    </source>
</evidence>
<accession>A0A842I272</accession>
<evidence type="ECO:0000313" key="3">
    <source>
        <dbReference type="Proteomes" id="UP000555411"/>
    </source>
</evidence>
<keyword evidence="3" id="KW-1185">Reference proteome</keyword>
<protein>
    <recommendedName>
        <fullName evidence="1">Regulator of ribonuclease activity B domain-containing protein</fullName>
    </recommendedName>
</protein>
<name>A0A842I272_9RHOB</name>
<dbReference type="RefSeq" id="WP_185795987.1">
    <property type="nucleotide sequence ID" value="NZ_JACLQD010000001.1"/>
</dbReference>
<dbReference type="EMBL" id="JACLQD010000001">
    <property type="protein sequence ID" value="MBC2834382.1"/>
    <property type="molecule type" value="Genomic_DNA"/>
</dbReference>
<proteinExistence type="predicted"/>
<dbReference type="Pfam" id="PF06877">
    <property type="entry name" value="RraB"/>
    <property type="match status" value="1"/>
</dbReference>
<evidence type="ECO:0000259" key="1">
    <source>
        <dbReference type="Pfam" id="PF06877"/>
    </source>
</evidence>
<feature type="domain" description="Regulator of ribonuclease activity B" evidence="1">
    <location>
        <begin position="25"/>
        <end position="100"/>
    </location>
</feature>
<dbReference type="InterPro" id="IPR009671">
    <property type="entry name" value="RraB_dom"/>
</dbReference>